<dbReference type="AlphaFoldDB" id="A0A1I0IN93"/>
<dbReference type="GO" id="GO:0005525">
    <property type="term" value="F:GTP binding"/>
    <property type="evidence" value="ECO:0007669"/>
    <property type="project" value="InterPro"/>
</dbReference>
<dbReference type="Gene3D" id="3.40.50.300">
    <property type="entry name" value="P-loop containing nucleotide triphosphate hydrolases"/>
    <property type="match status" value="1"/>
</dbReference>
<proteinExistence type="predicted"/>
<reference evidence="3" key="1">
    <citation type="submission" date="2016-10" db="EMBL/GenBank/DDBJ databases">
        <authorList>
            <person name="Varghese N."/>
            <person name="Submissions S."/>
        </authorList>
    </citation>
    <scope>NUCLEOTIDE SEQUENCE [LARGE SCALE GENOMIC DNA]</scope>
    <source>
        <strain evidence="3">CGMCC 1.3566</strain>
    </source>
</reference>
<dbReference type="PANTHER" id="PTHR40072">
    <property type="entry name" value="MOLYBDOPTERIN-GUANINE DINUCLEOTIDE BIOSYNTHESIS ADAPTER PROTEIN-RELATED"/>
    <property type="match status" value="1"/>
</dbReference>
<keyword evidence="3" id="KW-1185">Reference proteome</keyword>
<dbReference type="EMBL" id="FOHJ01000013">
    <property type="protein sequence ID" value="SET98628.1"/>
    <property type="molecule type" value="Genomic_DNA"/>
</dbReference>
<dbReference type="Proteomes" id="UP000199095">
    <property type="component" value="Unassembled WGS sequence"/>
</dbReference>
<organism evidence="2 3">
    <name type="scientific">Salinibacillus kushneri</name>
    <dbReference type="NCBI Taxonomy" id="237682"/>
    <lineage>
        <taxon>Bacteria</taxon>
        <taxon>Bacillati</taxon>
        <taxon>Bacillota</taxon>
        <taxon>Bacilli</taxon>
        <taxon>Bacillales</taxon>
        <taxon>Bacillaceae</taxon>
        <taxon>Salinibacillus</taxon>
    </lineage>
</organism>
<dbReference type="GO" id="GO:0006777">
    <property type="term" value="P:Mo-molybdopterin cofactor biosynthetic process"/>
    <property type="evidence" value="ECO:0007669"/>
    <property type="project" value="InterPro"/>
</dbReference>
<evidence type="ECO:0000313" key="3">
    <source>
        <dbReference type="Proteomes" id="UP000199095"/>
    </source>
</evidence>
<dbReference type="RefSeq" id="WP_093137152.1">
    <property type="nucleotide sequence ID" value="NZ_FOHJ01000013.1"/>
</dbReference>
<dbReference type="STRING" id="237682.SAMN05421676_11338"/>
<dbReference type="InterPro" id="IPR004435">
    <property type="entry name" value="MobB_dom"/>
</dbReference>
<dbReference type="Pfam" id="PF03205">
    <property type="entry name" value="MobB"/>
    <property type="match status" value="1"/>
</dbReference>
<dbReference type="InterPro" id="IPR052539">
    <property type="entry name" value="MGD_biosynthesis_adapter"/>
</dbReference>
<dbReference type="PANTHER" id="PTHR40072:SF1">
    <property type="entry name" value="MOLYBDOPTERIN-GUANINE DINUCLEOTIDE BIOSYNTHESIS ADAPTER PROTEIN"/>
    <property type="match status" value="1"/>
</dbReference>
<dbReference type="NCBIfam" id="TIGR00176">
    <property type="entry name" value="mobB"/>
    <property type="match status" value="1"/>
</dbReference>
<feature type="domain" description="Molybdopterin-guanine dinucleotide biosynthesis protein B (MobB)" evidence="1">
    <location>
        <begin position="4"/>
        <end position="131"/>
    </location>
</feature>
<dbReference type="SUPFAM" id="SSF52540">
    <property type="entry name" value="P-loop containing nucleoside triphosphate hydrolases"/>
    <property type="match status" value="1"/>
</dbReference>
<evidence type="ECO:0000313" key="2">
    <source>
        <dbReference type="EMBL" id="SET98628.1"/>
    </source>
</evidence>
<dbReference type="OrthoDB" id="9786803at2"/>
<dbReference type="InterPro" id="IPR027417">
    <property type="entry name" value="P-loop_NTPase"/>
</dbReference>
<sequence length="166" mass="19128">MTNVIQVVGYKNTGKTTLIEKLVDYFSEQGFRTGTIKHDGHNFEMDHEKTDTWRHRKAGATITAITSGQKSAILKKSPMTLHQMIAFMKSEADIIFVEGFKEADYPKVVMLKEDQDQELLAGLSNIMACMTWFSTGWLDYPVFSIEDKQQLCYFLNQNVRERNMDE</sequence>
<accession>A0A1I0IN93</accession>
<gene>
    <name evidence="2" type="ORF">SAMN05421676_11338</name>
</gene>
<dbReference type="CDD" id="cd03116">
    <property type="entry name" value="MobB"/>
    <property type="match status" value="1"/>
</dbReference>
<evidence type="ECO:0000259" key="1">
    <source>
        <dbReference type="Pfam" id="PF03205"/>
    </source>
</evidence>
<protein>
    <submittedName>
        <fullName evidence="2">Molybdopterin-guanine dinucleotide biosynthesis protein B</fullName>
    </submittedName>
</protein>
<name>A0A1I0IN93_9BACI</name>